<dbReference type="GO" id="GO:0003677">
    <property type="term" value="F:DNA binding"/>
    <property type="evidence" value="ECO:0007669"/>
    <property type="project" value="UniProtKB-KW"/>
</dbReference>
<evidence type="ECO:0000259" key="5">
    <source>
        <dbReference type="PROSITE" id="PS50110"/>
    </source>
</evidence>
<gene>
    <name evidence="6" type="ORF">AVL55_14965</name>
</gene>
<name>A0A126Q290_ALTMA</name>
<reference evidence="6 7" key="1">
    <citation type="submission" date="2015-12" db="EMBL/GenBank/DDBJ databases">
        <authorList>
            <person name="Shamseldin A."/>
            <person name="Moawad H."/>
            <person name="Abd El-Rahim W.M."/>
            <person name="Sadowsky M.J."/>
        </authorList>
    </citation>
    <scope>NUCLEOTIDE SEQUENCE [LARGE SCALE GENOMIC DNA]</scope>
    <source>
        <strain evidence="6 7">D7</strain>
    </source>
</reference>
<dbReference type="Gene3D" id="3.40.50.2300">
    <property type="match status" value="1"/>
</dbReference>
<organism evidence="6 7">
    <name type="scientific">Alteromonas macleodii</name>
    <name type="common">Pseudoalteromonas macleodii</name>
    <dbReference type="NCBI Taxonomy" id="28108"/>
    <lineage>
        <taxon>Bacteria</taxon>
        <taxon>Pseudomonadati</taxon>
        <taxon>Pseudomonadota</taxon>
        <taxon>Gammaproteobacteria</taxon>
        <taxon>Alteromonadales</taxon>
        <taxon>Alteromonadaceae</taxon>
        <taxon>Alteromonas/Salinimonas group</taxon>
        <taxon>Alteromonas</taxon>
    </lineage>
</organism>
<feature type="domain" description="Response regulatory" evidence="5">
    <location>
        <begin position="7"/>
        <end position="121"/>
    </location>
</feature>
<sequence length="298" mass="32710">MNNISDVVLVVDDSPESLGMLNVALNTQGFTALVALNGVQALAIVEKVKPDVILLDAVMPEMDGFETCKKLKEALPNTPIIFMTGLTEIDDVVKGFDAGGIDYVTKPIAPDEVIARIKTHIQTAKIALSAQSALDSTGSNTFCVSSEGRLSWATPNVHQFIEKICGEDTSPWASISKELAPWLQSENLEESSILTIHSFSSPLQIKYLGVQAPHHLFKIVEPPTSKTHLCLQEKLPITKRESEVLYWISFGKTSWEISQILDMSPRTANKHLEQIYKKLGVDNKTSAAAIALRLLERS</sequence>
<dbReference type="PRINTS" id="PR00038">
    <property type="entry name" value="HTHLUXR"/>
</dbReference>
<evidence type="ECO:0000313" key="7">
    <source>
        <dbReference type="Proteomes" id="UP000063991"/>
    </source>
</evidence>
<dbReference type="PROSITE" id="PS50110">
    <property type="entry name" value="RESPONSE_REGULATORY"/>
    <property type="match status" value="1"/>
</dbReference>
<evidence type="ECO:0000256" key="2">
    <source>
        <dbReference type="ARBA" id="ARBA00023125"/>
    </source>
</evidence>
<dbReference type="InterPro" id="IPR016032">
    <property type="entry name" value="Sig_transdc_resp-reg_C-effctor"/>
</dbReference>
<dbReference type="InterPro" id="IPR011006">
    <property type="entry name" value="CheY-like_superfamily"/>
</dbReference>
<dbReference type="GO" id="GO:0006355">
    <property type="term" value="P:regulation of DNA-templated transcription"/>
    <property type="evidence" value="ECO:0007669"/>
    <property type="project" value="InterPro"/>
</dbReference>
<dbReference type="EMBL" id="CP014323">
    <property type="protein sequence ID" value="AMJ99341.1"/>
    <property type="molecule type" value="Genomic_DNA"/>
</dbReference>
<keyword evidence="2" id="KW-0238">DNA-binding</keyword>
<evidence type="ECO:0000256" key="3">
    <source>
        <dbReference type="PROSITE-ProRule" id="PRU00169"/>
    </source>
</evidence>
<dbReference type="OrthoDB" id="8874570at2"/>
<dbReference type="Pfam" id="PF00196">
    <property type="entry name" value="GerE"/>
    <property type="match status" value="1"/>
</dbReference>
<evidence type="ECO:0000313" key="6">
    <source>
        <dbReference type="EMBL" id="AMJ99341.1"/>
    </source>
</evidence>
<dbReference type="Gene3D" id="1.10.10.10">
    <property type="entry name" value="Winged helix-like DNA-binding domain superfamily/Winged helix DNA-binding domain"/>
    <property type="match status" value="1"/>
</dbReference>
<dbReference type="AlphaFoldDB" id="A0A126Q290"/>
<dbReference type="PROSITE" id="PS50043">
    <property type="entry name" value="HTH_LUXR_2"/>
    <property type="match status" value="1"/>
</dbReference>
<evidence type="ECO:0000259" key="4">
    <source>
        <dbReference type="PROSITE" id="PS50043"/>
    </source>
</evidence>
<dbReference type="RefSeq" id="WP_012519293.1">
    <property type="nucleotide sequence ID" value="NZ_CP014323.1"/>
</dbReference>
<protein>
    <submittedName>
        <fullName evidence="6">LuxR family transcriptional regulator</fullName>
    </submittedName>
</protein>
<evidence type="ECO:0000256" key="1">
    <source>
        <dbReference type="ARBA" id="ARBA00022553"/>
    </source>
</evidence>
<dbReference type="Pfam" id="PF00072">
    <property type="entry name" value="Response_reg"/>
    <property type="match status" value="1"/>
</dbReference>
<proteinExistence type="predicted"/>
<dbReference type="GO" id="GO:0000160">
    <property type="term" value="P:phosphorelay signal transduction system"/>
    <property type="evidence" value="ECO:0007669"/>
    <property type="project" value="InterPro"/>
</dbReference>
<dbReference type="SMART" id="SM00448">
    <property type="entry name" value="REC"/>
    <property type="match status" value="1"/>
</dbReference>
<accession>A0A126Q290</accession>
<dbReference type="PANTHER" id="PTHR44591:SF3">
    <property type="entry name" value="RESPONSE REGULATORY DOMAIN-CONTAINING PROTEIN"/>
    <property type="match status" value="1"/>
</dbReference>
<feature type="modified residue" description="4-aspartylphosphate" evidence="3">
    <location>
        <position position="56"/>
    </location>
</feature>
<dbReference type="InterPro" id="IPR000792">
    <property type="entry name" value="Tscrpt_reg_LuxR_C"/>
</dbReference>
<dbReference type="SUPFAM" id="SSF52172">
    <property type="entry name" value="CheY-like"/>
    <property type="match status" value="1"/>
</dbReference>
<feature type="domain" description="HTH luxR-type" evidence="4">
    <location>
        <begin position="230"/>
        <end position="295"/>
    </location>
</feature>
<dbReference type="CDD" id="cd06170">
    <property type="entry name" value="LuxR_C_like"/>
    <property type="match status" value="1"/>
</dbReference>
<keyword evidence="1 3" id="KW-0597">Phosphoprotein</keyword>
<dbReference type="PANTHER" id="PTHR44591">
    <property type="entry name" value="STRESS RESPONSE REGULATOR PROTEIN 1"/>
    <property type="match status" value="1"/>
</dbReference>
<dbReference type="InterPro" id="IPR001789">
    <property type="entry name" value="Sig_transdc_resp-reg_receiver"/>
</dbReference>
<dbReference type="Proteomes" id="UP000063991">
    <property type="component" value="Chromosome"/>
</dbReference>
<dbReference type="SUPFAM" id="SSF46894">
    <property type="entry name" value="C-terminal effector domain of the bipartite response regulators"/>
    <property type="match status" value="1"/>
</dbReference>
<dbReference type="SMART" id="SM00421">
    <property type="entry name" value="HTH_LUXR"/>
    <property type="match status" value="1"/>
</dbReference>
<dbReference type="InterPro" id="IPR036388">
    <property type="entry name" value="WH-like_DNA-bd_sf"/>
</dbReference>
<dbReference type="InterPro" id="IPR050595">
    <property type="entry name" value="Bact_response_regulator"/>
</dbReference>